<reference evidence="3 4" key="1">
    <citation type="submission" date="2019-08" db="EMBL/GenBank/DDBJ databases">
        <title>Genome of Aequorivita antarctica SW49 (type strain).</title>
        <authorList>
            <person name="Bowman J.P."/>
        </authorList>
    </citation>
    <scope>NUCLEOTIDE SEQUENCE [LARGE SCALE GENOMIC DNA]</scope>
    <source>
        <strain evidence="3 4">SW49</strain>
    </source>
</reference>
<dbReference type="PANTHER" id="PTHR13947">
    <property type="entry name" value="GNAT FAMILY N-ACETYLTRANSFERASE"/>
    <property type="match status" value="1"/>
</dbReference>
<evidence type="ECO:0000313" key="3">
    <source>
        <dbReference type="EMBL" id="TXD72368.1"/>
    </source>
</evidence>
<gene>
    <name evidence="3" type="ORF">ESU54_13190</name>
</gene>
<comment type="caution">
    <text evidence="3">The sequence shown here is derived from an EMBL/GenBank/DDBJ whole genome shotgun (WGS) entry which is preliminary data.</text>
</comment>
<dbReference type="OrthoDB" id="9803233at2"/>
<keyword evidence="1 3" id="KW-0808">Transferase</keyword>
<protein>
    <submittedName>
        <fullName evidence="3">GNAT family N-acetyltransferase</fullName>
    </submittedName>
</protein>
<dbReference type="EMBL" id="VORT01000009">
    <property type="protein sequence ID" value="TXD72368.1"/>
    <property type="molecule type" value="Genomic_DNA"/>
</dbReference>
<dbReference type="AlphaFoldDB" id="A0A5C6YXN7"/>
<dbReference type="Pfam" id="PF00583">
    <property type="entry name" value="Acetyltransf_1"/>
    <property type="match status" value="1"/>
</dbReference>
<dbReference type="InterPro" id="IPR050769">
    <property type="entry name" value="NAT_camello-type"/>
</dbReference>
<name>A0A5C6YXN7_9FLAO</name>
<dbReference type="PANTHER" id="PTHR13947:SF37">
    <property type="entry name" value="LD18367P"/>
    <property type="match status" value="1"/>
</dbReference>
<dbReference type="Proteomes" id="UP000321497">
    <property type="component" value="Unassembled WGS sequence"/>
</dbReference>
<dbReference type="PROSITE" id="PS51186">
    <property type="entry name" value="GNAT"/>
    <property type="match status" value="1"/>
</dbReference>
<keyword evidence="4" id="KW-1185">Reference proteome</keyword>
<dbReference type="CDD" id="cd04301">
    <property type="entry name" value="NAT_SF"/>
    <property type="match status" value="1"/>
</dbReference>
<evidence type="ECO:0000259" key="2">
    <source>
        <dbReference type="PROSITE" id="PS51186"/>
    </source>
</evidence>
<organism evidence="3 4">
    <name type="scientific">Aequorivita antarctica</name>
    <dbReference type="NCBI Taxonomy" id="153266"/>
    <lineage>
        <taxon>Bacteria</taxon>
        <taxon>Pseudomonadati</taxon>
        <taxon>Bacteroidota</taxon>
        <taxon>Flavobacteriia</taxon>
        <taxon>Flavobacteriales</taxon>
        <taxon>Flavobacteriaceae</taxon>
        <taxon>Aequorivita</taxon>
    </lineage>
</organism>
<dbReference type="InterPro" id="IPR016181">
    <property type="entry name" value="Acyl_CoA_acyltransferase"/>
</dbReference>
<sequence length="152" mass="17596">MKLLRTDSTHKDFIELVKHLDADLAIRDGEDHPFYDQFNKLDSIKYTIVAYDDDNKPLGCGAIKQFEPNVMEVKRMFVPLEQRGKGIALKILQELETWAMELDNKKCILETGIKQPEAISLYKKSGYKFIDNYGQYAGVEKSVCFEKLLRKD</sequence>
<evidence type="ECO:0000313" key="4">
    <source>
        <dbReference type="Proteomes" id="UP000321497"/>
    </source>
</evidence>
<dbReference type="GO" id="GO:0008080">
    <property type="term" value="F:N-acetyltransferase activity"/>
    <property type="evidence" value="ECO:0007669"/>
    <property type="project" value="InterPro"/>
</dbReference>
<dbReference type="SUPFAM" id="SSF55729">
    <property type="entry name" value="Acyl-CoA N-acyltransferases (Nat)"/>
    <property type="match status" value="1"/>
</dbReference>
<dbReference type="Gene3D" id="3.40.630.30">
    <property type="match status" value="1"/>
</dbReference>
<dbReference type="InterPro" id="IPR000182">
    <property type="entry name" value="GNAT_dom"/>
</dbReference>
<feature type="domain" description="N-acetyltransferase" evidence="2">
    <location>
        <begin position="2"/>
        <end position="150"/>
    </location>
</feature>
<accession>A0A5C6YXN7</accession>
<proteinExistence type="predicted"/>
<dbReference type="RefSeq" id="WP_111844128.1">
    <property type="nucleotide sequence ID" value="NZ_UEGI01000004.1"/>
</dbReference>
<evidence type="ECO:0000256" key="1">
    <source>
        <dbReference type="ARBA" id="ARBA00022679"/>
    </source>
</evidence>